<feature type="domain" description="TonB-dependent receptor-like beta-barrel" evidence="10">
    <location>
        <begin position="387"/>
        <end position="695"/>
    </location>
</feature>
<keyword evidence="7" id="KW-0998">Cell outer membrane</keyword>
<proteinExistence type="inferred from homology"/>
<gene>
    <name evidence="12" type="ORF">ISS99_03170</name>
</gene>
<dbReference type="Gene3D" id="2.60.40.1120">
    <property type="entry name" value="Carboxypeptidase-like, regulatory domain"/>
    <property type="match status" value="1"/>
</dbReference>
<keyword evidence="12" id="KW-0675">Receptor</keyword>
<evidence type="ECO:0000256" key="2">
    <source>
        <dbReference type="ARBA" id="ARBA00022448"/>
    </source>
</evidence>
<dbReference type="Pfam" id="PF00593">
    <property type="entry name" value="TonB_dep_Rec_b-barrel"/>
    <property type="match status" value="1"/>
</dbReference>
<comment type="caution">
    <text evidence="12">The sequence shown here is derived from an EMBL/GenBank/DDBJ whole genome shotgun (WGS) entry which is preliminary data.</text>
</comment>
<dbReference type="Gene3D" id="2.40.170.20">
    <property type="entry name" value="TonB-dependent receptor, beta-barrel domain"/>
    <property type="match status" value="1"/>
</dbReference>
<dbReference type="InterPro" id="IPR036942">
    <property type="entry name" value="Beta-barrel_TonB_sf"/>
</dbReference>
<feature type="signal peptide" evidence="9">
    <location>
        <begin position="1"/>
        <end position="33"/>
    </location>
</feature>
<protein>
    <submittedName>
        <fullName evidence="12">TonB-dependent receptor</fullName>
    </submittedName>
</protein>
<sequence>MIKRDQTGTGHYRRHTLAAALALSLGFTGAAFAQSTTSTFFGQAPVGDSVTVTSQTGLSRDVPVDSTGHYRVNNMPVGTYTVQLKKDGTVVDTRDNVTLTVGVNTEVSFAPKTLTTVTVSANAIPQIDVASVDSRSVITAKDLQRLPLGRTAESIALLAPGVVQASGYFNNALSFGGGSATENAYYINGFSSSDPLSNLGGVGLPYGSIDQQETYIGGYSAKYGRSDGGVINQIGKRGTNEWHFGGQMIWEPRFLESTPVNRNYPNMALPAHYSYADASLPGSIYQYRKDDKQWRTVYDAYIGGPLIKDKLFFFLSAEAEKVEGRSTNNVEAAQEAYLKYTNKLQKFYGKLDWNITDNNLLELTHVVNKQPASAGAGDPTQPTSGEYYAFNYGNLSSGGPLGLYPVYSKNSTTLDIVKYTGYITEDLTLSATYGRNKVLNYTTLPGLNPDDPYIANPNFENPAYTGGSPITNSTTTNQIGSPNAQSKTHGLRVDIDYHLGSHDLSAGIDNMYFSGKDQGVVTAGPGYYWRYYQTPYPNNPIVPGVVPAPGQEYYARKRIYTTATSMSVSQKAYYLEDKWQVTDRWLLDVGIRNDNFNNYNSSNQPYVRSGNQWAPRLGVSWDVFGDSSLKAYANLGRYYLALPDSVAIRGASASTYTDQYFTYTGINPTTAEPTGTTALAPPHSSDNEYGITPDPKTFASTNLRSEYQDEFILGFDKTLGDSWTTGAKFTLRKLQSAIDDVCDMGALANKMQSMGLDPSLYNTTQPGCRLFNPGRSNDFLVSRVDGSGYASVPMTTSDWGFTEGAKRKYYAVNAYLEHPFNGKWQARVDYTFSRSYGNTEGQVRSDIGQTDVSKTEDWDYASVMVNSNGVLFNDRTHTIKAYGAYAITPEWMVSGRILLQSGAPKSCLGYYGPQMLDPSTYGAAYHYCFGQPSPPGAQGRMPWTQRLDLGVTYRPMFADQKLAFGLDVFNVLNRQAATQWNTTSENSPGVVSNTYGLGLYYNQPRYVRLSVSYDY</sequence>
<evidence type="ECO:0000256" key="5">
    <source>
        <dbReference type="ARBA" id="ARBA00023077"/>
    </source>
</evidence>
<evidence type="ECO:0000256" key="3">
    <source>
        <dbReference type="ARBA" id="ARBA00022452"/>
    </source>
</evidence>
<keyword evidence="6 8" id="KW-0472">Membrane</keyword>
<dbReference type="InterPro" id="IPR012910">
    <property type="entry name" value="Plug_dom"/>
</dbReference>
<evidence type="ECO:0000256" key="6">
    <source>
        <dbReference type="ARBA" id="ARBA00023136"/>
    </source>
</evidence>
<dbReference type="EMBL" id="JADIKF010000034">
    <property type="protein sequence ID" value="MBM7128513.1"/>
    <property type="molecule type" value="Genomic_DNA"/>
</dbReference>
<dbReference type="RefSeq" id="WP_204630137.1">
    <property type="nucleotide sequence ID" value="NZ_BSOC01000008.1"/>
</dbReference>
<dbReference type="InterPro" id="IPR037066">
    <property type="entry name" value="Plug_dom_sf"/>
</dbReference>
<feature type="domain" description="TonB-dependent receptor plug" evidence="11">
    <location>
        <begin position="133"/>
        <end position="229"/>
    </location>
</feature>
<evidence type="ECO:0000256" key="8">
    <source>
        <dbReference type="RuleBase" id="RU003357"/>
    </source>
</evidence>
<keyword evidence="3" id="KW-1134">Transmembrane beta strand</keyword>
<name>A0ABS2KDU4_9GAMM</name>
<evidence type="ECO:0000256" key="4">
    <source>
        <dbReference type="ARBA" id="ARBA00022692"/>
    </source>
</evidence>
<dbReference type="Gene3D" id="2.170.130.10">
    <property type="entry name" value="TonB-dependent receptor, plug domain"/>
    <property type="match status" value="1"/>
</dbReference>
<evidence type="ECO:0000259" key="10">
    <source>
        <dbReference type="Pfam" id="PF00593"/>
    </source>
</evidence>
<dbReference type="SUPFAM" id="SSF56935">
    <property type="entry name" value="Porins"/>
    <property type="match status" value="1"/>
</dbReference>
<evidence type="ECO:0000256" key="1">
    <source>
        <dbReference type="ARBA" id="ARBA00004571"/>
    </source>
</evidence>
<keyword evidence="2" id="KW-0813">Transport</keyword>
<evidence type="ECO:0000256" key="9">
    <source>
        <dbReference type="SAM" id="SignalP"/>
    </source>
</evidence>
<dbReference type="Pfam" id="PF07715">
    <property type="entry name" value="Plug"/>
    <property type="match status" value="1"/>
</dbReference>
<dbReference type="InterPro" id="IPR000531">
    <property type="entry name" value="Beta-barrel_TonB"/>
</dbReference>
<evidence type="ECO:0000313" key="13">
    <source>
        <dbReference type="Proteomes" id="UP001430193"/>
    </source>
</evidence>
<evidence type="ECO:0000313" key="12">
    <source>
        <dbReference type="EMBL" id="MBM7128513.1"/>
    </source>
</evidence>
<keyword evidence="9" id="KW-0732">Signal</keyword>
<reference evidence="12" key="1">
    <citation type="submission" date="2020-10" db="EMBL/GenBank/DDBJ databases">
        <title>Phylogeny of dyella-like bacteria.</title>
        <authorList>
            <person name="Fu J."/>
        </authorList>
    </citation>
    <scope>NUCLEOTIDE SEQUENCE</scope>
    <source>
        <strain evidence="12">DHON07</strain>
    </source>
</reference>
<keyword evidence="4" id="KW-0812">Transmembrane</keyword>
<dbReference type="SUPFAM" id="SSF49452">
    <property type="entry name" value="Starch-binding domain-like"/>
    <property type="match status" value="1"/>
</dbReference>
<dbReference type="PANTHER" id="PTHR30069:SF46">
    <property type="entry name" value="OAR PROTEIN"/>
    <property type="match status" value="1"/>
</dbReference>
<dbReference type="PANTHER" id="PTHR30069">
    <property type="entry name" value="TONB-DEPENDENT OUTER MEMBRANE RECEPTOR"/>
    <property type="match status" value="1"/>
</dbReference>
<evidence type="ECO:0000259" key="11">
    <source>
        <dbReference type="Pfam" id="PF07715"/>
    </source>
</evidence>
<dbReference type="InterPro" id="IPR039426">
    <property type="entry name" value="TonB-dep_rcpt-like"/>
</dbReference>
<comment type="subcellular location">
    <subcellularLocation>
        <location evidence="1">Cell outer membrane</location>
        <topology evidence="1">Multi-pass membrane protein</topology>
    </subcellularLocation>
</comment>
<organism evidence="12 13">
    <name type="scientific">Dyella mobilis</name>
    <dbReference type="NCBI Taxonomy" id="1849582"/>
    <lineage>
        <taxon>Bacteria</taxon>
        <taxon>Pseudomonadati</taxon>
        <taxon>Pseudomonadota</taxon>
        <taxon>Gammaproteobacteria</taxon>
        <taxon>Lysobacterales</taxon>
        <taxon>Rhodanobacteraceae</taxon>
        <taxon>Dyella</taxon>
    </lineage>
</organism>
<dbReference type="InterPro" id="IPR013784">
    <property type="entry name" value="Carb-bd-like_fold"/>
</dbReference>
<dbReference type="Proteomes" id="UP001430193">
    <property type="component" value="Unassembled WGS sequence"/>
</dbReference>
<evidence type="ECO:0000256" key="7">
    <source>
        <dbReference type="ARBA" id="ARBA00023237"/>
    </source>
</evidence>
<keyword evidence="13" id="KW-1185">Reference proteome</keyword>
<accession>A0ABS2KDU4</accession>
<comment type="similarity">
    <text evidence="8">Belongs to the TonB-dependent receptor family.</text>
</comment>
<keyword evidence="5 8" id="KW-0798">TonB box</keyword>
<feature type="chain" id="PRO_5046620841" evidence="9">
    <location>
        <begin position="34"/>
        <end position="1015"/>
    </location>
</feature>
<dbReference type="Pfam" id="PF13620">
    <property type="entry name" value="CarboxypepD_reg"/>
    <property type="match status" value="1"/>
</dbReference>